<evidence type="ECO:0000313" key="1">
    <source>
        <dbReference type="EMBL" id="KKM78134.1"/>
    </source>
</evidence>
<dbReference type="EMBL" id="LAZR01008537">
    <property type="protein sequence ID" value="KKM78134.1"/>
    <property type="molecule type" value="Genomic_DNA"/>
</dbReference>
<name>A0A0F9K7K3_9ZZZZ</name>
<gene>
    <name evidence="1" type="ORF">LCGC14_1362980</name>
</gene>
<accession>A0A0F9K7K3</accession>
<organism evidence="1">
    <name type="scientific">marine sediment metagenome</name>
    <dbReference type="NCBI Taxonomy" id="412755"/>
    <lineage>
        <taxon>unclassified sequences</taxon>
        <taxon>metagenomes</taxon>
        <taxon>ecological metagenomes</taxon>
    </lineage>
</organism>
<dbReference type="AlphaFoldDB" id="A0A0F9K7K3"/>
<proteinExistence type="predicted"/>
<sequence length="77" mass="9026">MPEPSAMRCSKCGDPLWLHRVYLTDLMFDRDSNPITVSDIEEDEEWDYEEVVCHGCNHKPTYRWEETGLGHIVIVTE</sequence>
<comment type="caution">
    <text evidence="1">The sequence shown here is derived from an EMBL/GenBank/DDBJ whole genome shotgun (WGS) entry which is preliminary data.</text>
</comment>
<reference evidence="1" key="1">
    <citation type="journal article" date="2015" name="Nature">
        <title>Complex archaea that bridge the gap between prokaryotes and eukaryotes.</title>
        <authorList>
            <person name="Spang A."/>
            <person name="Saw J.H."/>
            <person name="Jorgensen S.L."/>
            <person name="Zaremba-Niedzwiedzka K."/>
            <person name="Martijn J."/>
            <person name="Lind A.E."/>
            <person name="van Eijk R."/>
            <person name="Schleper C."/>
            <person name="Guy L."/>
            <person name="Ettema T.J."/>
        </authorList>
    </citation>
    <scope>NUCLEOTIDE SEQUENCE</scope>
</reference>
<protein>
    <submittedName>
        <fullName evidence="1">Uncharacterized protein</fullName>
    </submittedName>
</protein>